<keyword evidence="4" id="KW-0067">ATP-binding</keyword>
<accession>A0AA36IW45</accession>
<dbReference type="Pfam" id="PF13344">
    <property type="entry name" value="Hydrolase_6"/>
    <property type="match status" value="1"/>
</dbReference>
<feature type="domain" description="Helicase ATP-binding" evidence="6">
    <location>
        <begin position="157"/>
        <end position="354"/>
    </location>
</feature>
<dbReference type="GO" id="GO:0003676">
    <property type="term" value="F:nucleic acid binding"/>
    <property type="evidence" value="ECO:0007669"/>
    <property type="project" value="InterPro"/>
</dbReference>
<evidence type="ECO:0000256" key="4">
    <source>
        <dbReference type="ARBA" id="ARBA00022840"/>
    </source>
</evidence>
<evidence type="ECO:0000256" key="1">
    <source>
        <dbReference type="ARBA" id="ARBA00022741"/>
    </source>
</evidence>
<dbReference type="Pfam" id="PF13242">
    <property type="entry name" value="Hydrolase_like"/>
    <property type="match status" value="1"/>
</dbReference>
<dbReference type="Gene3D" id="3.40.50.300">
    <property type="entry name" value="P-loop containing nucleotide triphosphate hydrolases"/>
    <property type="match status" value="2"/>
</dbReference>
<protein>
    <recommendedName>
        <fullName evidence="6">Helicase ATP-binding domain-containing protein</fullName>
    </recommendedName>
</protein>
<dbReference type="InterPro" id="IPR027417">
    <property type="entry name" value="P-loop_NTPase"/>
</dbReference>
<comment type="caution">
    <text evidence="7">The sequence shown here is derived from an EMBL/GenBank/DDBJ whole genome shotgun (WGS) entry which is preliminary data.</text>
</comment>
<keyword evidence="8" id="KW-1185">Reference proteome</keyword>
<evidence type="ECO:0000313" key="7">
    <source>
        <dbReference type="EMBL" id="CAJ1394587.1"/>
    </source>
</evidence>
<feature type="region of interest" description="Disordered" evidence="5">
    <location>
        <begin position="1"/>
        <end position="122"/>
    </location>
</feature>
<gene>
    <name evidence="7" type="ORF">EVOR1521_LOCUS19206</name>
</gene>
<reference evidence="7" key="1">
    <citation type="submission" date="2023-08" db="EMBL/GenBank/DDBJ databases">
        <authorList>
            <person name="Chen Y."/>
            <person name="Shah S."/>
            <person name="Dougan E. K."/>
            <person name="Thang M."/>
            <person name="Chan C."/>
        </authorList>
    </citation>
    <scope>NUCLEOTIDE SEQUENCE</scope>
</reference>
<dbReference type="InterPro" id="IPR014001">
    <property type="entry name" value="Helicase_ATP-bd"/>
</dbReference>
<dbReference type="PROSITE" id="PS51192">
    <property type="entry name" value="HELICASE_ATP_BIND_1"/>
    <property type="match status" value="1"/>
</dbReference>
<dbReference type="Pfam" id="PF00270">
    <property type="entry name" value="DEAD"/>
    <property type="match status" value="1"/>
</dbReference>
<evidence type="ECO:0000256" key="3">
    <source>
        <dbReference type="ARBA" id="ARBA00022806"/>
    </source>
</evidence>
<dbReference type="PANTHER" id="PTHR47959">
    <property type="entry name" value="ATP-DEPENDENT RNA HELICASE RHLE-RELATED"/>
    <property type="match status" value="1"/>
</dbReference>
<feature type="compositionally biased region" description="Low complexity" evidence="5">
    <location>
        <begin position="41"/>
        <end position="54"/>
    </location>
</feature>
<evidence type="ECO:0000313" key="8">
    <source>
        <dbReference type="Proteomes" id="UP001178507"/>
    </source>
</evidence>
<evidence type="ECO:0000256" key="2">
    <source>
        <dbReference type="ARBA" id="ARBA00022801"/>
    </source>
</evidence>
<keyword evidence="1" id="KW-0547">Nucleotide-binding</keyword>
<dbReference type="SMART" id="SM00487">
    <property type="entry name" value="DEXDc"/>
    <property type="match status" value="1"/>
</dbReference>
<dbReference type="SUPFAM" id="SSF52540">
    <property type="entry name" value="P-loop containing nucleoside triphosphate hydrolases"/>
    <property type="match status" value="2"/>
</dbReference>
<dbReference type="InterPro" id="IPR050079">
    <property type="entry name" value="DEAD_box_RNA_helicase"/>
</dbReference>
<keyword evidence="2" id="KW-0378">Hydrolase</keyword>
<evidence type="ECO:0000259" key="6">
    <source>
        <dbReference type="PROSITE" id="PS51192"/>
    </source>
</evidence>
<dbReference type="GO" id="GO:0016787">
    <property type="term" value="F:hydrolase activity"/>
    <property type="evidence" value="ECO:0007669"/>
    <property type="project" value="UniProtKB-KW"/>
</dbReference>
<organism evidence="7 8">
    <name type="scientific">Effrenium voratum</name>
    <dbReference type="NCBI Taxonomy" id="2562239"/>
    <lineage>
        <taxon>Eukaryota</taxon>
        <taxon>Sar</taxon>
        <taxon>Alveolata</taxon>
        <taxon>Dinophyceae</taxon>
        <taxon>Suessiales</taxon>
        <taxon>Symbiodiniaceae</taxon>
        <taxon>Effrenium</taxon>
    </lineage>
</organism>
<dbReference type="EMBL" id="CAUJNA010002890">
    <property type="protein sequence ID" value="CAJ1394587.1"/>
    <property type="molecule type" value="Genomic_DNA"/>
</dbReference>
<name>A0AA36IW45_9DINO</name>
<dbReference type="Proteomes" id="UP001178507">
    <property type="component" value="Unassembled WGS sequence"/>
</dbReference>
<dbReference type="SUPFAM" id="SSF56784">
    <property type="entry name" value="HAD-like"/>
    <property type="match status" value="1"/>
</dbReference>
<dbReference type="NCBIfam" id="TIGR01459">
    <property type="entry name" value="HAD-SF-IIA-hyp4"/>
    <property type="match status" value="1"/>
</dbReference>
<proteinExistence type="predicted"/>
<dbReference type="GO" id="GO:0005829">
    <property type="term" value="C:cytosol"/>
    <property type="evidence" value="ECO:0007669"/>
    <property type="project" value="TreeGrafter"/>
</dbReference>
<dbReference type="InterPro" id="IPR006356">
    <property type="entry name" value="HAD-SF_hydro_IIA_hyp3"/>
</dbReference>
<dbReference type="GO" id="GO:0005524">
    <property type="term" value="F:ATP binding"/>
    <property type="evidence" value="ECO:0007669"/>
    <property type="project" value="UniProtKB-KW"/>
</dbReference>
<dbReference type="Gene3D" id="3.40.50.1000">
    <property type="entry name" value="HAD superfamily/HAD-like"/>
    <property type="match status" value="2"/>
</dbReference>
<sequence>MAFVPWDASLPGTIGGSPGRPVACSRRQAAPRGARDGGVGLLALGAAGAVVGRRAPARGRGREGAQRPRGEESYRRPSRGPPGRDRGAESYDRRPSGTRPGRDRGEEMLDRRPTQKQPGETLLWGGVEVTGAAVKWLKAQEEMSKGFRPSPIQESAMARIYNGESCAIQAPTGTGKTLCYLLPMLQRFSKEAAQAPVRGLRFLILVPSAALQIQTAALARALLGPHLAENVTLMRRDVDTTSTPSNIVIATPRQIRDLLQTPLTQTAWTRAIANVDMVVVDEADRLVNKWNLHQRRVRQRQDKEDPAVMVLRMIEEETTKENRREEWQLVAASATMSRRTNRNLKFSAGIDLTLIRSPGSLHWQAPDKPKIGQYGDGSTSWPAGLRHRVRVPNPFRFPKVMSVAAQTIVELQARRVLVVLATTGERGKAPKSVYGLNLVLGQLNFRLQEYGPGQYEVLTCREAIDEAAKLWSPEGSAQRTQRRPGCQVVVANCEAIRGIHLDNVDAVVLLGDPSSVADYLHCVGRTCRYQPGAAEPVEGTAVSIVNDQAATRLLHWGTLSGFKLVEVPLRTHLTTGGPAASFWLQTRPPSKEREEEDDLEELSEEDFFLRELELKDLERSKAPLAKTRRFKGVTKLQDHAARNCDHVGISRTLKMTSLSAGVAVARSGTSGDAGDDLRFLGDFVSPMPLYISGWSPQPQVQLTARPRSTGHGSSSRRQRHRFWGVACAAALSMPVTFQAQRRRADRSTAQVAGISAVVKAGYDGLLLDQYGVLHDGKRLLPDTLDCLAELRQRKVALAIVSNSPCEAQKAQSRVEDLGLRPEDFVSFVTSGDLAKRHLQLLISEAAPARLRCLFISHEDHLQRGTWSPEELRIMGLELVASAQDADFILANGVQVCNKGTLSEQRSTFESDASWEVFGSVLQQAAELQRPLIIANPDCVVHRADGTAFNCPGCFAKKYTAFGGSRLFVFGKPGRDIFREAAAALKTAGAKHICHVGDSLVHDVGGAAAAGFDSVLVKGGIHAAELQQHSISELCVRKAVPMPNFSVPRFRW</sequence>
<feature type="compositionally biased region" description="Basic and acidic residues" evidence="5">
    <location>
        <begin position="82"/>
        <end position="113"/>
    </location>
</feature>
<dbReference type="GO" id="GO:0003724">
    <property type="term" value="F:RNA helicase activity"/>
    <property type="evidence" value="ECO:0007669"/>
    <property type="project" value="TreeGrafter"/>
</dbReference>
<feature type="compositionally biased region" description="Basic and acidic residues" evidence="5">
    <location>
        <begin position="60"/>
        <end position="75"/>
    </location>
</feature>
<evidence type="ECO:0000256" key="5">
    <source>
        <dbReference type="SAM" id="MobiDB-lite"/>
    </source>
</evidence>
<dbReference type="InterPro" id="IPR006357">
    <property type="entry name" value="HAD-SF_hydro_IIA"/>
</dbReference>
<dbReference type="InterPro" id="IPR011545">
    <property type="entry name" value="DEAD/DEAH_box_helicase_dom"/>
</dbReference>
<keyword evidence="3" id="KW-0347">Helicase</keyword>
<dbReference type="PANTHER" id="PTHR47959:SF1">
    <property type="entry name" value="ATP-DEPENDENT RNA HELICASE DBPA"/>
    <property type="match status" value="1"/>
</dbReference>
<dbReference type="InterPro" id="IPR023214">
    <property type="entry name" value="HAD_sf"/>
</dbReference>
<dbReference type="AlphaFoldDB" id="A0AA36IW45"/>
<dbReference type="InterPro" id="IPR036412">
    <property type="entry name" value="HAD-like_sf"/>
</dbReference>